<name>A0ABQ3W1R9_9LACO</name>
<reference evidence="1 2" key="1">
    <citation type="journal article" date="2021" name="Int. J. Syst. Evol. Microbiol.">
        <title>Lentilactobacillus fungorum sp. nov., isolated from spent mushroom substrates.</title>
        <authorList>
            <person name="Tohno M."/>
            <person name="Tanizawa Y."/>
            <person name="Kojima Y."/>
            <person name="Sakamoto M."/>
            <person name="Ohkuma M."/>
            <person name="Kobayashi H."/>
        </authorList>
    </citation>
    <scope>NUCLEOTIDE SEQUENCE [LARGE SCALE GENOMIC DNA]</scope>
    <source>
        <strain evidence="1 2">YK48G</strain>
    </source>
</reference>
<keyword evidence="2" id="KW-1185">Reference proteome</keyword>
<evidence type="ECO:0000313" key="2">
    <source>
        <dbReference type="Proteomes" id="UP000604765"/>
    </source>
</evidence>
<accession>A0ABQ3W1R9</accession>
<gene>
    <name evidence="1" type="ORF">YK48G_10390</name>
</gene>
<comment type="caution">
    <text evidence="1">The sequence shown here is derived from an EMBL/GenBank/DDBJ whole genome shotgun (WGS) entry which is preliminary data.</text>
</comment>
<dbReference type="Proteomes" id="UP000604765">
    <property type="component" value="Unassembled WGS sequence"/>
</dbReference>
<evidence type="ECO:0000313" key="1">
    <source>
        <dbReference type="EMBL" id="GHP13614.1"/>
    </source>
</evidence>
<sequence>MSRIIPALTAETLPSLDQIQMLDNETLAVAILNDVINLTLSKFWLKIMCIISWRIVVSMETKTMNIKFSAIWIFEDISLFPNGMPIMNIKKITPTLDITPRYSKVFLQRIHIVVNCSGIILN</sequence>
<proteinExistence type="predicted"/>
<protein>
    <submittedName>
        <fullName evidence="1">Uncharacterized protein</fullName>
    </submittedName>
</protein>
<dbReference type="EMBL" id="BNJR01000010">
    <property type="protein sequence ID" value="GHP13614.1"/>
    <property type="molecule type" value="Genomic_DNA"/>
</dbReference>
<organism evidence="1 2">
    <name type="scientific">Lentilactobacillus fungorum</name>
    <dbReference type="NCBI Taxonomy" id="2201250"/>
    <lineage>
        <taxon>Bacteria</taxon>
        <taxon>Bacillati</taxon>
        <taxon>Bacillota</taxon>
        <taxon>Bacilli</taxon>
        <taxon>Lactobacillales</taxon>
        <taxon>Lactobacillaceae</taxon>
        <taxon>Lentilactobacillus</taxon>
    </lineage>
</organism>